<dbReference type="InterPro" id="IPR052016">
    <property type="entry name" value="Bact_Sigma-Reg"/>
</dbReference>
<dbReference type="InterPro" id="IPR011006">
    <property type="entry name" value="CheY-like_superfamily"/>
</dbReference>
<keyword evidence="1" id="KW-0378">Hydrolase</keyword>
<dbReference type="PANTHER" id="PTHR43156">
    <property type="entry name" value="STAGE II SPORULATION PROTEIN E-RELATED"/>
    <property type="match status" value="1"/>
</dbReference>
<name>A0A1M6Q6X9_9BACT</name>
<protein>
    <submittedName>
        <fullName evidence="4">Serine phosphatase RsbU, regulator of sigma subunit</fullName>
    </submittedName>
</protein>
<dbReference type="SUPFAM" id="SSF81606">
    <property type="entry name" value="PP2C-like"/>
    <property type="match status" value="1"/>
</dbReference>
<proteinExistence type="predicted"/>
<dbReference type="CDD" id="cd17574">
    <property type="entry name" value="REC_OmpR"/>
    <property type="match status" value="1"/>
</dbReference>
<feature type="domain" description="Response regulatory" evidence="3">
    <location>
        <begin position="5"/>
        <end position="120"/>
    </location>
</feature>
<evidence type="ECO:0000313" key="5">
    <source>
        <dbReference type="Proteomes" id="UP000185812"/>
    </source>
</evidence>
<evidence type="ECO:0000313" key="4">
    <source>
        <dbReference type="EMBL" id="SHK15908.1"/>
    </source>
</evidence>
<dbReference type="PROSITE" id="PS50110">
    <property type="entry name" value="RESPONSE_REGULATORY"/>
    <property type="match status" value="1"/>
</dbReference>
<dbReference type="PANTHER" id="PTHR43156:SF2">
    <property type="entry name" value="STAGE II SPORULATION PROTEIN E"/>
    <property type="match status" value="1"/>
</dbReference>
<dbReference type="OrthoDB" id="9763484at2"/>
<dbReference type="Gene3D" id="3.40.50.2300">
    <property type="match status" value="1"/>
</dbReference>
<evidence type="ECO:0000256" key="1">
    <source>
        <dbReference type="ARBA" id="ARBA00022801"/>
    </source>
</evidence>
<dbReference type="InterPro" id="IPR001932">
    <property type="entry name" value="PPM-type_phosphatase-like_dom"/>
</dbReference>
<sequence>MARYSILVVEDEHTLRRLLEYRLSKYYRVRSAANGEEALQLVLEEIPDLIISDIMMPKMDGFALQQALQTRKETRAIPFIFLTAKADEQSRMRGMRMGVDDYITKPFDIDQLLARIERLLERTRYFQTQLDARIGQDFSKKLMPKRLPSVPGYRLYFHNSPKEYGGGDFFDWTQHPSGAFFITIGDVMGKGLQAKFYAFSFLSYIRGTLYAMLQTSQSPAELLRRVNHVLMQDTVMEETFASLLILRWDPNAHEITYANAGHCRPILVKDNQAAEVVEYSDLILGLDPNATFQDTTLTIPAGGGLLLYTDGLMEQRTTTGEMIGEQGLLELAPLMVGAEDPVQNLLQGVLSRCNTDTFDDDILFFWMERLS</sequence>
<dbReference type="InterPro" id="IPR036457">
    <property type="entry name" value="PPM-type-like_dom_sf"/>
</dbReference>
<reference evidence="5" key="1">
    <citation type="submission" date="2016-11" db="EMBL/GenBank/DDBJ databases">
        <authorList>
            <person name="Varghese N."/>
            <person name="Submissions S."/>
        </authorList>
    </citation>
    <scope>NUCLEOTIDE SEQUENCE [LARGE SCALE GENOMIC DNA]</scope>
    <source>
        <strain evidence="5">DSM 22212</strain>
    </source>
</reference>
<keyword evidence="2" id="KW-0597">Phosphoprotein</keyword>
<dbReference type="GO" id="GO:0016791">
    <property type="term" value="F:phosphatase activity"/>
    <property type="evidence" value="ECO:0007669"/>
    <property type="project" value="TreeGrafter"/>
</dbReference>
<dbReference type="SUPFAM" id="SSF52172">
    <property type="entry name" value="CheY-like"/>
    <property type="match status" value="1"/>
</dbReference>
<organism evidence="4 5">
    <name type="scientific">Rhodothermus profundi</name>
    <dbReference type="NCBI Taxonomy" id="633813"/>
    <lineage>
        <taxon>Bacteria</taxon>
        <taxon>Pseudomonadati</taxon>
        <taxon>Rhodothermota</taxon>
        <taxon>Rhodothermia</taxon>
        <taxon>Rhodothermales</taxon>
        <taxon>Rhodothermaceae</taxon>
        <taxon>Rhodothermus</taxon>
    </lineage>
</organism>
<dbReference type="SMART" id="SM00331">
    <property type="entry name" value="PP2C_SIG"/>
    <property type="match status" value="1"/>
</dbReference>
<dbReference type="Gene3D" id="3.60.40.10">
    <property type="entry name" value="PPM-type phosphatase domain"/>
    <property type="match status" value="1"/>
</dbReference>
<dbReference type="InterPro" id="IPR001789">
    <property type="entry name" value="Sig_transdc_resp-reg_receiver"/>
</dbReference>
<keyword evidence="5" id="KW-1185">Reference proteome</keyword>
<dbReference type="SMART" id="SM00448">
    <property type="entry name" value="REC"/>
    <property type="match status" value="1"/>
</dbReference>
<feature type="modified residue" description="4-aspartylphosphate" evidence="2">
    <location>
        <position position="53"/>
    </location>
</feature>
<dbReference type="STRING" id="633813.SAMN04488087_0485"/>
<dbReference type="GO" id="GO:0000160">
    <property type="term" value="P:phosphorelay signal transduction system"/>
    <property type="evidence" value="ECO:0007669"/>
    <property type="project" value="InterPro"/>
</dbReference>
<gene>
    <name evidence="4" type="ORF">SAMN04488087_0485</name>
</gene>
<dbReference type="AlphaFoldDB" id="A0A1M6Q6X9"/>
<accession>A0A1M6Q6X9</accession>
<evidence type="ECO:0000259" key="3">
    <source>
        <dbReference type="PROSITE" id="PS50110"/>
    </source>
</evidence>
<dbReference type="RefSeq" id="WP_072714346.1">
    <property type="nucleotide sequence ID" value="NZ_FRAU01000001.1"/>
</dbReference>
<dbReference type="Pfam" id="PF07228">
    <property type="entry name" value="SpoIIE"/>
    <property type="match status" value="1"/>
</dbReference>
<evidence type="ECO:0000256" key="2">
    <source>
        <dbReference type="PROSITE-ProRule" id="PRU00169"/>
    </source>
</evidence>
<dbReference type="Proteomes" id="UP000185812">
    <property type="component" value="Unassembled WGS sequence"/>
</dbReference>
<dbReference type="EMBL" id="FRAU01000001">
    <property type="protein sequence ID" value="SHK15908.1"/>
    <property type="molecule type" value="Genomic_DNA"/>
</dbReference>
<dbReference type="Pfam" id="PF00072">
    <property type="entry name" value="Response_reg"/>
    <property type="match status" value="1"/>
</dbReference>